<protein>
    <submittedName>
        <fullName evidence="1">Minor capsid protein</fullName>
    </submittedName>
</protein>
<reference evidence="1 2" key="1">
    <citation type="journal article" date="2018" name="Int. J. Food Microbiol.">
        <title>Growth of Carnobacterium spp. isolated from chilled vacuum-packaged meat under relevant acidic conditions.</title>
        <authorList>
            <person name="Zhang P."/>
            <person name="Badoni M."/>
            <person name="Ganzle M."/>
            <person name="Yang X."/>
        </authorList>
    </citation>
    <scope>NUCLEOTIDE SEQUENCE [LARGE SCALE GENOMIC DNA]</scope>
    <source>
        <strain evidence="1 2">B2</strain>
    </source>
</reference>
<dbReference type="Pfam" id="PF10665">
    <property type="entry name" value="Minor_capsid_1"/>
    <property type="match status" value="1"/>
</dbReference>
<dbReference type="EMBL" id="NRPP01000002">
    <property type="protein sequence ID" value="TFJ30509.1"/>
    <property type="molecule type" value="Genomic_DNA"/>
</dbReference>
<gene>
    <name evidence="1" type="ORF">CKN69_00960</name>
</gene>
<comment type="caution">
    <text evidence="1">The sequence shown here is derived from an EMBL/GenBank/DDBJ whole genome shotgun (WGS) entry which is preliminary data.</text>
</comment>
<organism evidence="1 2">
    <name type="scientific">Carnobacterium divergens</name>
    <name type="common">Lactobacillus divergens</name>
    <dbReference type="NCBI Taxonomy" id="2748"/>
    <lineage>
        <taxon>Bacteria</taxon>
        <taxon>Bacillati</taxon>
        <taxon>Bacillota</taxon>
        <taxon>Bacilli</taxon>
        <taxon>Lactobacillales</taxon>
        <taxon>Carnobacteriaceae</taxon>
        <taxon>Carnobacterium</taxon>
    </lineage>
</organism>
<proteinExistence type="predicted"/>
<name>A0A5F0N6J2_CARDV</name>
<sequence>MMPKPPIEFLVDSFEYKDYLGEGDWNKPVYAEPILIENCRIDKTPQYTATTSGKQLLFNAVIFCYPGLTSPIGPFKEQGLVIYDGQEHVITSAIPIKEAYSDDLYSYELEVV</sequence>
<accession>A0A5F0N6J2</accession>
<dbReference type="AlphaFoldDB" id="A0A5F0N6J2"/>
<evidence type="ECO:0000313" key="1">
    <source>
        <dbReference type="EMBL" id="TFJ30509.1"/>
    </source>
</evidence>
<dbReference type="RefSeq" id="WP_135017666.1">
    <property type="nucleotide sequence ID" value="NZ_CBCPJX010000005.1"/>
</dbReference>
<dbReference type="Proteomes" id="UP000297938">
    <property type="component" value="Unassembled WGS sequence"/>
</dbReference>
<dbReference type="InterPro" id="IPR019612">
    <property type="entry name" value="Minor_capsid_put"/>
</dbReference>
<evidence type="ECO:0000313" key="2">
    <source>
        <dbReference type="Proteomes" id="UP000297938"/>
    </source>
</evidence>